<keyword evidence="5" id="KW-0378">Hydrolase</keyword>
<reference evidence="11 12" key="1">
    <citation type="submission" date="2019-03" db="EMBL/GenBank/DDBJ databases">
        <title>Genomic Encyclopedia of Type Strains, Phase IV (KMG-IV): sequencing the most valuable type-strain genomes for metagenomic binning, comparative biology and taxonomic classification.</title>
        <authorList>
            <person name="Goeker M."/>
        </authorList>
    </citation>
    <scope>NUCLEOTIDE SEQUENCE [LARGE SCALE GENOMIC DNA]</scope>
    <source>
        <strain evidence="11 12">DSM 103428</strain>
    </source>
</reference>
<proteinExistence type="inferred from homology"/>
<comment type="catalytic activity">
    <reaction evidence="9">
        <text>S-methyl-5'-thioadenosine + phosphate = 5-(methylsulfanyl)-alpha-D-ribose 1-phosphate + adenine</text>
        <dbReference type="Rhea" id="RHEA:11852"/>
        <dbReference type="ChEBI" id="CHEBI:16708"/>
        <dbReference type="ChEBI" id="CHEBI:17509"/>
        <dbReference type="ChEBI" id="CHEBI:43474"/>
        <dbReference type="ChEBI" id="CHEBI:58533"/>
        <dbReference type="EC" id="2.4.2.28"/>
    </reaction>
    <physiologicalReaction direction="left-to-right" evidence="9">
        <dbReference type="Rhea" id="RHEA:11853"/>
    </physiologicalReaction>
</comment>
<dbReference type="InterPro" id="IPR038371">
    <property type="entry name" value="Cu_polyphenol_OxRdtase_sf"/>
</dbReference>
<comment type="caution">
    <text evidence="11">The sequence shown here is derived from an EMBL/GenBank/DDBJ whole genome shotgun (WGS) entry which is preliminary data.</text>
</comment>
<dbReference type="EMBL" id="SMGK01000006">
    <property type="protein sequence ID" value="TCK70799.1"/>
    <property type="molecule type" value="Genomic_DNA"/>
</dbReference>
<dbReference type="GO" id="GO:0017061">
    <property type="term" value="F:S-methyl-5-thioadenosine phosphorylase activity"/>
    <property type="evidence" value="ECO:0007669"/>
    <property type="project" value="UniProtKB-EC"/>
</dbReference>
<dbReference type="RefSeq" id="WP_243648297.1">
    <property type="nucleotide sequence ID" value="NZ_SMGK01000006.1"/>
</dbReference>
<gene>
    <name evidence="11" type="ORF">C7378_3188</name>
</gene>
<dbReference type="PANTHER" id="PTHR30616:SF2">
    <property type="entry name" value="PURINE NUCLEOSIDE PHOSPHORYLASE LACC1"/>
    <property type="match status" value="1"/>
</dbReference>
<comment type="catalytic activity">
    <reaction evidence="8">
        <text>adenosine + phosphate = alpha-D-ribose 1-phosphate + adenine</text>
        <dbReference type="Rhea" id="RHEA:27642"/>
        <dbReference type="ChEBI" id="CHEBI:16335"/>
        <dbReference type="ChEBI" id="CHEBI:16708"/>
        <dbReference type="ChEBI" id="CHEBI:43474"/>
        <dbReference type="ChEBI" id="CHEBI:57720"/>
        <dbReference type="EC" id="2.4.2.1"/>
    </reaction>
    <physiologicalReaction direction="left-to-right" evidence="8">
        <dbReference type="Rhea" id="RHEA:27643"/>
    </physiologicalReaction>
</comment>
<evidence type="ECO:0000256" key="7">
    <source>
        <dbReference type="ARBA" id="ARBA00047989"/>
    </source>
</evidence>
<protein>
    <recommendedName>
        <fullName evidence="10">Purine nucleoside phosphorylase</fullName>
    </recommendedName>
</protein>
<dbReference type="AlphaFoldDB" id="A0A4R1L3M7"/>
<keyword evidence="12" id="KW-1185">Reference proteome</keyword>
<evidence type="ECO:0000313" key="12">
    <source>
        <dbReference type="Proteomes" id="UP000295210"/>
    </source>
</evidence>
<dbReference type="Pfam" id="PF02578">
    <property type="entry name" value="Cu-oxidase_4"/>
    <property type="match status" value="1"/>
</dbReference>
<evidence type="ECO:0000256" key="10">
    <source>
        <dbReference type="RuleBase" id="RU361274"/>
    </source>
</evidence>
<comment type="similarity">
    <text evidence="2 10">Belongs to the purine nucleoside phosphorylase YfiH/LACC1 family.</text>
</comment>
<dbReference type="GO" id="GO:0016787">
    <property type="term" value="F:hydrolase activity"/>
    <property type="evidence" value="ECO:0007669"/>
    <property type="project" value="UniProtKB-KW"/>
</dbReference>
<evidence type="ECO:0000256" key="8">
    <source>
        <dbReference type="ARBA" id="ARBA00048968"/>
    </source>
</evidence>
<keyword evidence="4" id="KW-0479">Metal-binding</keyword>
<dbReference type="GO" id="GO:0005507">
    <property type="term" value="F:copper ion binding"/>
    <property type="evidence" value="ECO:0007669"/>
    <property type="project" value="TreeGrafter"/>
</dbReference>
<evidence type="ECO:0000256" key="3">
    <source>
        <dbReference type="ARBA" id="ARBA00022679"/>
    </source>
</evidence>
<dbReference type="NCBIfam" id="TIGR00726">
    <property type="entry name" value="peptidoglycan editing factor PgeF"/>
    <property type="match status" value="1"/>
</dbReference>
<evidence type="ECO:0000313" key="11">
    <source>
        <dbReference type="EMBL" id="TCK70799.1"/>
    </source>
</evidence>
<dbReference type="Proteomes" id="UP000295210">
    <property type="component" value="Unassembled WGS sequence"/>
</dbReference>
<dbReference type="PANTHER" id="PTHR30616">
    <property type="entry name" value="UNCHARACTERIZED PROTEIN YFIH"/>
    <property type="match status" value="1"/>
</dbReference>
<evidence type="ECO:0000256" key="4">
    <source>
        <dbReference type="ARBA" id="ARBA00022723"/>
    </source>
</evidence>
<sequence length="347" mass="37774">MPSAKKNIHTDLKAVDELLAGVGLKHGRRLLMSAGFERQPKHPMQQAKPKGSRAAVKEAGPAIVQSPLFQQIPWLLHGFSTRVGGASTAYSSDRHTGELNLGFTSADTVRNVTANRKTLVRMVAGARRGSAPKLLTINQIHSSMTRLVRPEDAARTLKGDGMMTGEARLLLGIQTADCIPVLVADRRTRAVAAFHAGWRGTLKRIVEGGIGRMRLEFGSRPEDLIAAIGPGIGQCCYSVGEEVRSEFESQFEYASKLFRDVYDSDPIKEKYPLLFLTARAPGHSNIGPSLHLDLVEANRRQLLDAGVAEDAIFVSGECTSCQTGRYFSHRAEHGFTGRMMSVIGVRG</sequence>
<dbReference type="CDD" id="cd16833">
    <property type="entry name" value="YfiH"/>
    <property type="match status" value="1"/>
</dbReference>
<comment type="catalytic activity">
    <reaction evidence="7">
        <text>adenosine + H2O + H(+) = inosine + NH4(+)</text>
        <dbReference type="Rhea" id="RHEA:24408"/>
        <dbReference type="ChEBI" id="CHEBI:15377"/>
        <dbReference type="ChEBI" id="CHEBI:15378"/>
        <dbReference type="ChEBI" id="CHEBI:16335"/>
        <dbReference type="ChEBI" id="CHEBI:17596"/>
        <dbReference type="ChEBI" id="CHEBI:28938"/>
        <dbReference type="EC" id="3.5.4.4"/>
    </reaction>
    <physiologicalReaction direction="left-to-right" evidence="7">
        <dbReference type="Rhea" id="RHEA:24409"/>
    </physiologicalReaction>
</comment>
<evidence type="ECO:0000256" key="6">
    <source>
        <dbReference type="ARBA" id="ARBA00022833"/>
    </source>
</evidence>
<evidence type="ECO:0000256" key="1">
    <source>
        <dbReference type="ARBA" id="ARBA00000553"/>
    </source>
</evidence>
<keyword evidence="3" id="KW-0808">Transferase</keyword>
<accession>A0A4R1L3M7</accession>
<organism evidence="11 12">
    <name type="scientific">Acidipila rosea</name>
    <dbReference type="NCBI Taxonomy" id="768535"/>
    <lineage>
        <taxon>Bacteria</taxon>
        <taxon>Pseudomonadati</taxon>
        <taxon>Acidobacteriota</taxon>
        <taxon>Terriglobia</taxon>
        <taxon>Terriglobales</taxon>
        <taxon>Acidobacteriaceae</taxon>
        <taxon>Acidipila</taxon>
    </lineage>
</organism>
<dbReference type="InterPro" id="IPR011324">
    <property type="entry name" value="Cytotoxic_necrot_fac-like_cat"/>
</dbReference>
<dbReference type="Gene3D" id="3.60.140.10">
    <property type="entry name" value="CNF1/YfiH-like putative cysteine hydrolases"/>
    <property type="match status" value="1"/>
</dbReference>
<dbReference type="InterPro" id="IPR003730">
    <property type="entry name" value="Cu_polyphenol_OxRdtase"/>
</dbReference>
<comment type="catalytic activity">
    <reaction evidence="1">
        <text>inosine + phosphate = alpha-D-ribose 1-phosphate + hypoxanthine</text>
        <dbReference type="Rhea" id="RHEA:27646"/>
        <dbReference type="ChEBI" id="CHEBI:17368"/>
        <dbReference type="ChEBI" id="CHEBI:17596"/>
        <dbReference type="ChEBI" id="CHEBI:43474"/>
        <dbReference type="ChEBI" id="CHEBI:57720"/>
        <dbReference type="EC" id="2.4.2.1"/>
    </reaction>
    <physiologicalReaction direction="left-to-right" evidence="1">
        <dbReference type="Rhea" id="RHEA:27647"/>
    </physiologicalReaction>
</comment>
<evidence type="ECO:0000256" key="2">
    <source>
        <dbReference type="ARBA" id="ARBA00007353"/>
    </source>
</evidence>
<name>A0A4R1L3M7_9BACT</name>
<evidence type="ECO:0000256" key="5">
    <source>
        <dbReference type="ARBA" id="ARBA00022801"/>
    </source>
</evidence>
<evidence type="ECO:0000256" key="9">
    <source>
        <dbReference type="ARBA" id="ARBA00049893"/>
    </source>
</evidence>
<keyword evidence="6" id="KW-0862">Zinc</keyword>
<dbReference type="SUPFAM" id="SSF64438">
    <property type="entry name" value="CNF1/YfiH-like putative cysteine hydrolases"/>
    <property type="match status" value="1"/>
</dbReference>